<dbReference type="Pfam" id="PF00596">
    <property type="entry name" value="Aldolase_II"/>
    <property type="match status" value="1"/>
</dbReference>
<comment type="caution">
    <text evidence="2">The sequence shown here is derived from an EMBL/GenBank/DDBJ whole genome shotgun (WGS) entry which is preliminary data.</text>
</comment>
<proteinExistence type="predicted"/>
<dbReference type="SUPFAM" id="SSF53639">
    <property type="entry name" value="AraD/HMP-PK domain-like"/>
    <property type="match status" value="1"/>
</dbReference>
<dbReference type="EMBL" id="JABBVZ010000105">
    <property type="protein sequence ID" value="NMP24378.1"/>
    <property type="molecule type" value="Genomic_DNA"/>
</dbReference>
<name>A0A7Y0Q3L0_9FIRM</name>
<dbReference type="RefSeq" id="WP_169102447.1">
    <property type="nucleotide sequence ID" value="NZ_JABBVZ010000105.1"/>
</dbReference>
<dbReference type="AlphaFoldDB" id="A0A7Y0Q3L0"/>
<evidence type="ECO:0000313" key="3">
    <source>
        <dbReference type="Proteomes" id="UP000533476"/>
    </source>
</evidence>
<dbReference type="InterPro" id="IPR036409">
    <property type="entry name" value="Aldolase_II/adducin_N_sf"/>
</dbReference>
<gene>
    <name evidence="2" type="ORF">HIJ39_18770</name>
</gene>
<evidence type="ECO:0000313" key="2">
    <source>
        <dbReference type="EMBL" id="NMP24378.1"/>
    </source>
</evidence>
<reference evidence="2 3" key="1">
    <citation type="submission" date="2020-04" db="EMBL/GenBank/DDBJ databases">
        <authorList>
            <person name="Zhang R."/>
            <person name="Schippers A."/>
        </authorList>
    </citation>
    <scope>NUCLEOTIDE SEQUENCE [LARGE SCALE GENOMIC DNA]</scope>
    <source>
        <strain evidence="2 3">DSM 109850</strain>
    </source>
</reference>
<organism evidence="2 3">
    <name type="scientific">Sulfobacillus harzensis</name>
    <dbReference type="NCBI Taxonomy" id="2729629"/>
    <lineage>
        <taxon>Bacteria</taxon>
        <taxon>Bacillati</taxon>
        <taxon>Bacillota</taxon>
        <taxon>Clostridia</taxon>
        <taxon>Eubacteriales</taxon>
        <taxon>Clostridiales Family XVII. Incertae Sedis</taxon>
        <taxon>Sulfobacillus</taxon>
    </lineage>
</organism>
<keyword evidence="3" id="KW-1185">Reference proteome</keyword>
<dbReference type="Gene3D" id="3.40.225.10">
    <property type="entry name" value="Class II aldolase/adducin N-terminal domain"/>
    <property type="match status" value="1"/>
</dbReference>
<dbReference type="InterPro" id="IPR001303">
    <property type="entry name" value="Aldolase_II/adducin_N"/>
</dbReference>
<evidence type="ECO:0000259" key="1">
    <source>
        <dbReference type="Pfam" id="PF00596"/>
    </source>
</evidence>
<feature type="domain" description="Class II aldolase/adducin N-terminal" evidence="1">
    <location>
        <begin position="200"/>
        <end position="284"/>
    </location>
</feature>
<accession>A0A7Y0Q3L0</accession>
<protein>
    <submittedName>
        <fullName evidence="2">Class II aldolase/adducin family protein</fullName>
    </submittedName>
</protein>
<dbReference type="Proteomes" id="UP000533476">
    <property type="component" value="Unassembled WGS sequence"/>
</dbReference>
<sequence length="354" mass="39750">MRYHFDGVDPSPWFQTVHAALDRAMRNHGHEETRDAEKAGLVFHLVSPRRARPFRRHSQATFVVSLIPWNEPLTNPLQQLYPLLVRSLANLVISGAGLDTTYLVTPELGNYQVSHDLAEWPEILYERIEPLATSHLVIDNIFDEDLPEALWQGNQITREMRDASRRLAAWDLFPAPYPVAEMLPADDYRHLKRVFNIGGLSYGNLSAQHRDGQFWMSASGIDKGKIGTVSHDILLVKGYDPDIRAMRLSVAPGSEPLRVSVDAIEHWGVYQKHPEIGAIIHIHAWVNGVPTTSVNYPCGTVEMGNAMSVLLDQDPHPERTIIGLRNHGITATGPNFPDILERLEGRVLAQVPMV</sequence>